<dbReference type="Gene3D" id="3.10.310.50">
    <property type="match status" value="1"/>
</dbReference>
<sequence>MKIINALILLALLAFMPAAQAQSFPKLTGRVVDDAALLSPAQEQALTGKLAALETQSGRQLVVATIPDLQGYDIADYGYRLGRAWGIGEKAKNDGALLIVAPNERKIRVEVGYGLEGLLTDAQSSQIIRDAIAPRFKAGDMAGGIDAGVDQIGAIMTLPPEEAKARAAAAEAAARKGSGGHVSGMAIIWVIVMVVAFIALASRRRGTGKRYRSRSGVPIILWGPGDSGWGGGGWGGGGGSGWGGGGFGGGGGFSGGGGSFGGGGASGDW</sequence>
<gene>
    <name evidence="4" type="ORF">MBESOW_P0748</name>
</gene>
<keyword evidence="2" id="KW-0732">Signal</keyword>
<protein>
    <recommendedName>
        <fullName evidence="3">TPM domain-containing protein</fullName>
    </recommendedName>
</protein>
<evidence type="ECO:0000256" key="2">
    <source>
        <dbReference type="SAM" id="SignalP"/>
    </source>
</evidence>
<dbReference type="PANTHER" id="PTHR30373">
    <property type="entry name" value="UPF0603 PROTEIN YGCG"/>
    <property type="match status" value="1"/>
</dbReference>
<evidence type="ECO:0000259" key="3">
    <source>
        <dbReference type="Pfam" id="PF04536"/>
    </source>
</evidence>
<dbReference type="RefSeq" id="WP_130751988.1">
    <property type="nucleotide sequence ID" value="NZ_BBQY01000001.1"/>
</dbReference>
<proteinExistence type="predicted"/>
<dbReference type="Pfam" id="PF04536">
    <property type="entry name" value="TPM_phosphatase"/>
    <property type="match status" value="1"/>
</dbReference>
<keyword evidence="1" id="KW-1133">Transmembrane helix</keyword>
<feature type="signal peptide" evidence="2">
    <location>
        <begin position="1"/>
        <end position="21"/>
    </location>
</feature>
<accession>A0A401IYL2</accession>
<feature type="domain" description="TPM" evidence="3">
    <location>
        <begin position="31"/>
        <end position="154"/>
    </location>
</feature>
<dbReference type="Proteomes" id="UP000290975">
    <property type="component" value="Unassembled WGS sequence"/>
</dbReference>
<dbReference type="EMBL" id="BBQY01000001">
    <property type="protein sequence ID" value="GBH29494.1"/>
    <property type="molecule type" value="Genomic_DNA"/>
</dbReference>
<evidence type="ECO:0000313" key="5">
    <source>
        <dbReference type="Proteomes" id="UP000290975"/>
    </source>
</evidence>
<evidence type="ECO:0000313" key="4">
    <source>
        <dbReference type="EMBL" id="GBH29494.1"/>
    </source>
</evidence>
<name>A0A401IYL2_SPHXE</name>
<keyword evidence="1" id="KW-0812">Transmembrane</keyword>
<organism evidence="4 5">
    <name type="scientific">Sphingobium xenophagum</name>
    <dbReference type="NCBI Taxonomy" id="121428"/>
    <lineage>
        <taxon>Bacteria</taxon>
        <taxon>Pseudomonadati</taxon>
        <taxon>Pseudomonadota</taxon>
        <taxon>Alphaproteobacteria</taxon>
        <taxon>Sphingomonadales</taxon>
        <taxon>Sphingomonadaceae</taxon>
        <taxon>Sphingobium</taxon>
    </lineage>
</organism>
<dbReference type="AlphaFoldDB" id="A0A401IYL2"/>
<comment type="caution">
    <text evidence="4">The sequence shown here is derived from an EMBL/GenBank/DDBJ whole genome shotgun (WGS) entry which is preliminary data.</text>
</comment>
<feature type="transmembrane region" description="Helical" evidence="1">
    <location>
        <begin position="182"/>
        <end position="202"/>
    </location>
</feature>
<dbReference type="PANTHER" id="PTHR30373:SF2">
    <property type="entry name" value="UPF0603 PROTEIN YGCG"/>
    <property type="match status" value="1"/>
</dbReference>
<keyword evidence="1" id="KW-0472">Membrane</keyword>
<dbReference type="InterPro" id="IPR007621">
    <property type="entry name" value="TPM_dom"/>
</dbReference>
<feature type="chain" id="PRO_5019451957" description="TPM domain-containing protein" evidence="2">
    <location>
        <begin position="22"/>
        <end position="269"/>
    </location>
</feature>
<evidence type="ECO:0000256" key="1">
    <source>
        <dbReference type="SAM" id="Phobius"/>
    </source>
</evidence>
<keyword evidence="5" id="KW-1185">Reference proteome</keyword>
<dbReference type="STRING" id="1192759.GCA_000277525_00169"/>
<reference evidence="4 5" key="1">
    <citation type="submission" date="2014-12" db="EMBL/GenBank/DDBJ databases">
        <title>Whole genome sequencing of Sphingobium xenophagum OW59.</title>
        <authorList>
            <person name="Ohta Y."/>
            <person name="Nishi S."/>
            <person name="Hatada Y."/>
        </authorList>
    </citation>
    <scope>NUCLEOTIDE SEQUENCE [LARGE SCALE GENOMIC DNA]</scope>
    <source>
        <strain evidence="4 5">OW59</strain>
    </source>
</reference>